<dbReference type="eggNOG" id="ENOG5033A4X">
    <property type="taxonomic scope" value="Bacteria"/>
</dbReference>
<comment type="caution">
    <text evidence="1">The sequence shown here is derived from an EMBL/GenBank/DDBJ whole genome shotgun (WGS) entry which is preliminary data.</text>
</comment>
<dbReference type="AlphaFoldDB" id="F9RTC5"/>
<proteinExistence type="predicted"/>
<evidence type="ECO:0000313" key="2">
    <source>
        <dbReference type="Proteomes" id="UP000004349"/>
    </source>
</evidence>
<dbReference type="Proteomes" id="UP000004349">
    <property type="component" value="Unassembled WGS sequence"/>
</dbReference>
<gene>
    <name evidence="1" type="ORF">VIS19158_08238</name>
</gene>
<protein>
    <submittedName>
        <fullName evidence="1">Phage tail tube protein</fullName>
    </submittedName>
</protein>
<dbReference type="EMBL" id="AFWE01000202">
    <property type="protein sequence ID" value="EGU31252.1"/>
    <property type="molecule type" value="Genomic_DNA"/>
</dbReference>
<name>F9RTC5_9VIBR</name>
<dbReference type="RefSeq" id="WP_005598593.1">
    <property type="nucleotide sequence ID" value="NZ_AFWE01000202.1"/>
</dbReference>
<reference evidence="1 2" key="1">
    <citation type="journal article" date="2012" name="Int. J. Syst. Evol. Microbiol.">
        <title>Vibrio caribbeanicus sp. nov., isolated from the marine sponge Scleritoderma cyanea.</title>
        <authorList>
            <person name="Hoffmann M."/>
            <person name="Monday S.R."/>
            <person name="Allard M.W."/>
            <person name="Strain E.A."/>
            <person name="Whittaker P."/>
            <person name="Naum M."/>
            <person name="McCarthy P.J."/>
            <person name="Lopez J.V."/>
            <person name="Fischer M."/>
            <person name="Brown E.W."/>
        </authorList>
    </citation>
    <scope>NUCLEOTIDE SEQUENCE [LARGE SCALE GENOMIC DNA]</scope>
    <source>
        <strain evidence="1 2">LMG 19158</strain>
    </source>
</reference>
<organism evidence="1 2">
    <name type="scientific">Vibrio scophthalmi LMG 19158</name>
    <dbReference type="NCBI Taxonomy" id="870967"/>
    <lineage>
        <taxon>Bacteria</taxon>
        <taxon>Pseudomonadati</taxon>
        <taxon>Pseudomonadota</taxon>
        <taxon>Gammaproteobacteria</taxon>
        <taxon>Vibrionales</taxon>
        <taxon>Vibrionaceae</taxon>
        <taxon>Vibrio</taxon>
    </lineage>
</organism>
<dbReference type="InterPro" id="IPR019596">
    <property type="entry name" value="Phage_Mu_GpM_tail_tub"/>
</dbReference>
<dbReference type="Pfam" id="PF10618">
    <property type="entry name" value="Tail_tube"/>
    <property type="match status" value="1"/>
</dbReference>
<sequence length="117" mass="12475">MSILGIVTIRVNGKAIQSTGGAELDLGGKEREAVVGGGRVLGSKATYKAPNLSVKVAVDANTNFNELQELTDATVDFEADSGHRFLLNRAFRTSTIKISESDGSYNFDMSAYTAEQV</sequence>
<accession>F9RTC5</accession>
<evidence type="ECO:0000313" key="1">
    <source>
        <dbReference type="EMBL" id="EGU31252.1"/>
    </source>
</evidence>